<dbReference type="Pfam" id="PF19882">
    <property type="entry name" value="DUF6355"/>
    <property type="match status" value="1"/>
</dbReference>
<dbReference type="EMBL" id="BOPG01000103">
    <property type="protein sequence ID" value="GIJ63832.1"/>
    <property type="molecule type" value="Genomic_DNA"/>
</dbReference>
<keyword evidence="3" id="KW-1185">Reference proteome</keyword>
<dbReference type="AlphaFoldDB" id="A0A8J3ZJ08"/>
<feature type="signal peptide" evidence="1">
    <location>
        <begin position="1"/>
        <end position="27"/>
    </location>
</feature>
<evidence type="ECO:0000313" key="2">
    <source>
        <dbReference type="EMBL" id="GIJ63832.1"/>
    </source>
</evidence>
<proteinExistence type="predicted"/>
<reference evidence="2" key="1">
    <citation type="submission" date="2021-01" db="EMBL/GenBank/DDBJ databases">
        <title>Whole genome shotgun sequence of Virgisporangium aurantiacum NBRC 16421.</title>
        <authorList>
            <person name="Komaki H."/>
            <person name="Tamura T."/>
        </authorList>
    </citation>
    <scope>NUCLEOTIDE SEQUENCE</scope>
    <source>
        <strain evidence="2">NBRC 16421</strain>
    </source>
</reference>
<comment type="caution">
    <text evidence="2">The sequence shown here is derived from an EMBL/GenBank/DDBJ whole genome shotgun (WGS) entry which is preliminary data.</text>
</comment>
<name>A0A8J3ZJ08_9ACTN</name>
<feature type="chain" id="PRO_5035220381" evidence="1">
    <location>
        <begin position="28"/>
        <end position="109"/>
    </location>
</feature>
<dbReference type="RefSeq" id="WP_204011181.1">
    <property type="nucleotide sequence ID" value="NZ_BOPG01000103.1"/>
</dbReference>
<organism evidence="2 3">
    <name type="scientific">Virgisporangium aurantiacum</name>
    <dbReference type="NCBI Taxonomy" id="175570"/>
    <lineage>
        <taxon>Bacteria</taxon>
        <taxon>Bacillati</taxon>
        <taxon>Actinomycetota</taxon>
        <taxon>Actinomycetes</taxon>
        <taxon>Micromonosporales</taxon>
        <taxon>Micromonosporaceae</taxon>
        <taxon>Virgisporangium</taxon>
    </lineage>
</organism>
<protein>
    <submittedName>
        <fullName evidence="2">Uncharacterized protein</fullName>
    </submittedName>
</protein>
<dbReference type="Proteomes" id="UP000612585">
    <property type="component" value="Unassembled WGS sequence"/>
</dbReference>
<evidence type="ECO:0000313" key="3">
    <source>
        <dbReference type="Proteomes" id="UP000612585"/>
    </source>
</evidence>
<accession>A0A8J3ZJ08</accession>
<gene>
    <name evidence="2" type="ORF">Vau01_113480</name>
</gene>
<keyword evidence="1" id="KW-0732">Signal</keyword>
<dbReference type="InterPro" id="IPR045935">
    <property type="entry name" value="DUF6355"/>
</dbReference>
<sequence length="109" mass="11315">MRKSSIAIGLAAAAATVLLAGAAPAAAAPATSGVQTSAAQLREPGYPCGYHTFVGTTGNMVKYYNNCSGFGAGIRIVYADGSLGYACVGPYQMIYLNWNSRNAYTFRTC</sequence>
<evidence type="ECO:0000256" key="1">
    <source>
        <dbReference type="SAM" id="SignalP"/>
    </source>
</evidence>